<sequence>MLSISMNTKIKPFLLFPFFLLSACASKQELVVVKDDLLKLKTDSETIKTQTAVSYSDVQQIRDEVARLQGSIEEARYNNSKTFGRLGMEDSLLVHKFDDLDSRLQKIESYLGLDKDAKAPTAVSKPKSSAVTDTLKTTEISPEKKLLDEGVVLFGKKSYSAARESFGKLIQGYPKSPLLSDAQFYLAESYFLEKWFEKAILEYQVVIAKYTKSSKRPAALFKQAICFEKIGDTASAKARYSSLVSVYPASPEAKLAKKKLP</sequence>
<dbReference type="InterPro" id="IPR014162">
    <property type="entry name" value="CpoB_C"/>
</dbReference>
<dbReference type="InterPro" id="IPR019734">
    <property type="entry name" value="TPR_rpt"/>
</dbReference>
<dbReference type="AlphaFoldDB" id="Q0YPZ5"/>
<reference evidence="1 2" key="1">
    <citation type="submission" date="2006-07" db="EMBL/GenBank/DDBJ databases">
        <title>Annotation of the draft genome assembly of Chlorobium ferroxidans DSM 13031.</title>
        <authorList>
            <consortium name="US DOE Joint Genome Institute (JGI-ORNL)"/>
            <person name="Larimer F."/>
            <person name="Land M."/>
            <person name="Hauser L."/>
        </authorList>
    </citation>
    <scope>NUCLEOTIDE SEQUENCE [LARGE SCALE GENOMIC DNA]</scope>
    <source>
        <strain evidence="1 2">DSM 13031</strain>
    </source>
</reference>
<comment type="caution">
    <text evidence="1">The sequence shown here is derived from an EMBL/GenBank/DDBJ whole genome shotgun (WGS) entry which is preliminary data.</text>
</comment>
<evidence type="ECO:0000313" key="1">
    <source>
        <dbReference type="EMBL" id="EAT58335.1"/>
    </source>
</evidence>
<dbReference type="InterPro" id="IPR011990">
    <property type="entry name" value="TPR-like_helical_dom_sf"/>
</dbReference>
<dbReference type="SUPFAM" id="SSF48452">
    <property type="entry name" value="TPR-like"/>
    <property type="match status" value="1"/>
</dbReference>
<organism evidence="1 2">
    <name type="scientific">Chlorobium ferrooxidans DSM 13031</name>
    <dbReference type="NCBI Taxonomy" id="377431"/>
    <lineage>
        <taxon>Bacteria</taxon>
        <taxon>Pseudomonadati</taxon>
        <taxon>Chlorobiota</taxon>
        <taxon>Chlorobiia</taxon>
        <taxon>Chlorobiales</taxon>
        <taxon>Chlorobiaceae</taxon>
        <taxon>Chlorobium/Pelodictyon group</taxon>
        <taxon>Chlorobium</taxon>
    </lineage>
</organism>
<reference evidence="1 2" key="2">
    <citation type="submission" date="2006-07" db="EMBL/GenBank/DDBJ databases">
        <title>Sequencing of the draft genome and assembly of Chlorobium ferroxidans DSM 13031.</title>
        <authorList>
            <consortium name="US DOE Joint Genome Institute (JGI-PGF)"/>
            <person name="Copeland A."/>
            <person name="Lucas S."/>
            <person name="Lapidus A."/>
            <person name="Barry K."/>
            <person name="Glavina del Rio T."/>
            <person name="Dalin E."/>
            <person name="Tice H."/>
            <person name="Bruce D."/>
            <person name="Pitluck S."/>
            <person name="Richardson P."/>
        </authorList>
    </citation>
    <scope>NUCLEOTIDE SEQUENCE [LARGE SCALE GENOMIC DNA]</scope>
    <source>
        <strain evidence="1 2">DSM 13031</strain>
    </source>
</reference>
<dbReference type="Pfam" id="PF13174">
    <property type="entry name" value="TPR_6"/>
    <property type="match status" value="2"/>
</dbReference>
<protein>
    <submittedName>
        <fullName evidence="1">Uncharacterized protein</fullName>
    </submittedName>
</protein>
<dbReference type="OrthoDB" id="9814448at2"/>
<accession>Q0YPZ5</accession>
<proteinExistence type="predicted"/>
<dbReference type="EMBL" id="AASE01000022">
    <property type="protein sequence ID" value="EAT58335.1"/>
    <property type="molecule type" value="Genomic_DNA"/>
</dbReference>
<keyword evidence="2" id="KW-1185">Reference proteome</keyword>
<dbReference type="NCBIfam" id="TIGR02795">
    <property type="entry name" value="tol_pal_ybgF"/>
    <property type="match status" value="1"/>
</dbReference>
<dbReference type="Gene3D" id="1.25.40.10">
    <property type="entry name" value="Tetratricopeptide repeat domain"/>
    <property type="match status" value="1"/>
</dbReference>
<gene>
    <name evidence="1" type="ORF">CferDRAFT_0383</name>
</gene>
<dbReference type="Proteomes" id="UP000004162">
    <property type="component" value="Unassembled WGS sequence"/>
</dbReference>
<name>Q0YPZ5_9CHLB</name>
<evidence type="ECO:0000313" key="2">
    <source>
        <dbReference type="Proteomes" id="UP000004162"/>
    </source>
</evidence>